<evidence type="ECO:0000313" key="2">
    <source>
        <dbReference type="EMBL" id="AIZ56636.1"/>
    </source>
</evidence>
<name>A0A0A7LGM7_9ARCH</name>
<dbReference type="EMBL" id="CP010070">
    <property type="protein sequence ID" value="AIZ56636.1"/>
    <property type="molecule type" value="Genomic_DNA"/>
</dbReference>
<dbReference type="AlphaFoldDB" id="A0A0A7LGM7"/>
<keyword evidence="1" id="KW-0472">Membrane</keyword>
<dbReference type="KEGG" id="mear:Mpt1_c07530"/>
<dbReference type="Proteomes" id="UP000030787">
    <property type="component" value="Chromosome"/>
</dbReference>
<keyword evidence="1" id="KW-0812">Transmembrane</keyword>
<keyword evidence="3" id="KW-1185">Reference proteome</keyword>
<feature type="transmembrane region" description="Helical" evidence="1">
    <location>
        <begin position="156"/>
        <end position="176"/>
    </location>
</feature>
<reference evidence="2 3" key="1">
    <citation type="journal article" date="2014" name="Appl. Environ. Microbiol.">
        <title>Comparative Genome Analysis of 'Candidatus Methanoplasma termitum' Indicates a New Mode of Energy Metabolism in the Seventh Order of Methanogens.</title>
        <authorList>
            <person name="Lang K."/>
            <person name="Schuldes J."/>
            <person name="Klingl A."/>
            <person name="Poehlein A."/>
            <person name="Daniel R."/>
            <person name="Brune A."/>
        </authorList>
    </citation>
    <scope>NUCLEOTIDE SEQUENCE [LARGE SCALE GENOMIC DNA]</scope>
    <source>
        <strain evidence="3">Mpt1</strain>
    </source>
</reference>
<accession>A0A0A7LGM7</accession>
<dbReference type="HOGENOM" id="CLU_1500233_0_0_2"/>
<keyword evidence="1" id="KW-1133">Transmembrane helix</keyword>
<evidence type="ECO:0000256" key="1">
    <source>
        <dbReference type="SAM" id="Phobius"/>
    </source>
</evidence>
<protein>
    <submittedName>
        <fullName evidence="2">Uncharacterized protein</fullName>
    </submittedName>
</protein>
<evidence type="ECO:0000313" key="3">
    <source>
        <dbReference type="Proteomes" id="UP000030787"/>
    </source>
</evidence>
<proteinExistence type="predicted"/>
<organism evidence="2 3">
    <name type="scientific">Candidatus Methanoplasma termitum</name>
    <dbReference type="NCBI Taxonomy" id="1577791"/>
    <lineage>
        <taxon>Archaea</taxon>
        <taxon>Methanobacteriati</taxon>
        <taxon>Thermoplasmatota</taxon>
        <taxon>Thermoplasmata</taxon>
        <taxon>Methanomassiliicoccales</taxon>
        <taxon>Methanomassiliicoccaceae</taxon>
        <taxon>Candidatus Methanoplasma</taxon>
    </lineage>
</organism>
<gene>
    <name evidence="2" type="ORF">Mpt1_c07530</name>
</gene>
<sequence length="179" mass="20608">MLMVLSVFIFIVILASNIDLLLFIIYAVCICAILLPFMLFFIRKKYTMKENVLVVGRYLKNLNIDYSSIKGVDEIFDSSVGVLNYSPFVSKTKQVWITFADVEGKVESVCITPIKKDEFISQLKTRLPRSNVCIAGEMESNPNYQAFKTESKKFKYYFIVFVVVLAVILFIVRVLLRLK</sequence>
<feature type="transmembrane region" description="Helical" evidence="1">
    <location>
        <begin position="25"/>
        <end position="42"/>
    </location>
</feature>